<dbReference type="Proteomes" id="UP000186040">
    <property type="component" value="Unassembled WGS sequence"/>
</dbReference>
<comment type="caution">
    <text evidence="1">The sequence shown here is derived from an EMBL/GenBank/DDBJ whole genome shotgun (WGS) entry which is preliminary data.</text>
</comment>
<dbReference type="AlphaFoldDB" id="A0A1Q9LPF3"/>
<dbReference type="OrthoDB" id="4556615at2"/>
<keyword evidence="2" id="KW-1185">Reference proteome</keyword>
<accession>A0A1Q9LPF3</accession>
<reference evidence="1 2" key="1">
    <citation type="submission" date="2016-10" db="EMBL/GenBank/DDBJ databases">
        <title>The Draft Genome Sequence of Actinokineospora bangkokensis 44EHWT reveals the biosynthetic pathway of antifungal compounds Thailandins with unusual extender unit butylmalonyl-CoA.</title>
        <authorList>
            <person name="Greule A."/>
            <person name="Intra B."/>
            <person name="Flemming S."/>
            <person name="Rommel M.G."/>
            <person name="Panbangred W."/>
            <person name="Bechthold A."/>
        </authorList>
    </citation>
    <scope>NUCLEOTIDE SEQUENCE [LARGE SCALE GENOMIC DNA]</scope>
    <source>
        <strain evidence="1 2">44EHW</strain>
    </source>
</reference>
<dbReference type="Gene3D" id="3.10.129.10">
    <property type="entry name" value="Hotdog Thioesterase"/>
    <property type="match status" value="1"/>
</dbReference>
<organism evidence="1 2">
    <name type="scientific">Actinokineospora bangkokensis</name>
    <dbReference type="NCBI Taxonomy" id="1193682"/>
    <lineage>
        <taxon>Bacteria</taxon>
        <taxon>Bacillati</taxon>
        <taxon>Actinomycetota</taxon>
        <taxon>Actinomycetes</taxon>
        <taxon>Pseudonocardiales</taxon>
        <taxon>Pseudonocardiaceae</taxon>
        <taxon>Actinokineospora</taxon>
    </lineage>
</organism>
<dbReference type="Pfam" id="PF13279">
    <property type="entry name" value="4HBT_2"/>
    <property type="match status" value="1"/>
</dbReference>
<evidence type="ECO:0000313" key="1">
    <source>
        <dbReference type="EMBL" id="OLR93912.1"/>
    </source>
</evidence>
<gene>
    <name evidence="1" type="ORF">BJP25_15545</name>
</gene>
<sequence>MLDGPAAVRVDRPRYEGANIRTWIGFKHFMYLVEEGVLQYFRERGLGARSLYQEHGLGLEVVEFSAQLPHLLEVDDEVEVVVDTAPRQKPGHGLALVAQLFLLRDGERHLALKGKLRVALVREEHPPATAPAPEAVLPFVVDGVDGLADAGGEPLAIAPGQSVEDVLSPAGSNAFVWSWQIPYFYCHFSNRLQSSGYVRAMEEVTDRFLRDRGLQIGTILRERAWIPVVSRAKVHMLADAYMEEVVHTVFTVQDMIKDISYTATVDHYVQRGDQLVRTATGTIMHGYAYSRGERAGTVASIDPATAALLLGEA</sequence>
<protein>
    <recommendedName>
        <fullName evidence="3">Thioesterase</fullName>
    </recommendedName>
</protein>
<name>A0A1Q9LPF3_9PSEU</name>
<dbReference type="STRING" id="1193682.BJP25_15545"/>
<evidence type="ECO:0008006" key="3">
    <source>
        <dbReference type="Google" id="ProtNLM"/>
    </source>
</evidence>
<proteinExistence type="predicted"/>
<dbReference type="EMBL" id="MKQR01000009">
    <property type="protein sequence ID" value="OLR93912.1"/>
    <property type="molecule type" value="Genomic_DNA"/>
</dbReference>
<dbReference type="SUPFAM" id="SSF54637">
    <property type="entry name" value="Thioesterase/thiol ester dehydrase-isomerase"/>
    <property type="match status" value="1"/>
</dbReference>
<dbReference type="InterPro" id="IPR029069">
    <property type="entry name" value="HotDog_dom_sf"/>
</dbReference>
<evidence type="ECO:0000313" key="2">
    <source>
        <dbReference type="Proteomes" id="UP000186040"/>
    </source>
</evidence>